<reference evidence="3 4" key="1">
    <citation type="submission" date="2020-04" db="EMBL/GenBank/DDBJ databases">
        <authorList>
            <person name="Wallbank WR R."/>
            <person name="Pardo Diaz C."/>
            <person name="Kozak K."/>
            <person name="Martin S."/>
            <person name="Jiggins C."/>
            <person name="Moest M."/>
            <person name="Warren A I."/>
            <person name="Byers J.R.P. K."/>
            <person name="Montejo-Kovacevich G."/>
            <person name="Yen C E."/>
        </authorList>
    </citation>
    <scope>NUCLEOTIDE SEQUENCE [LARGE SCALE GENOMIC DNA]</scope>
</reference>
<dbReference type="CDD" id="cd23992">
    <property type="entry name" value="PBP_GOBP"/>
    <property type="match status" value="1"/>
</dbReference>
<organism evidence="2 3">
    <name type="scientific">Arctia plantaginis</name>
    <name type="common">Wood tiger moth</name>
    <name type="synonym">Phalaena plantaginis</name>
    <dbReference type="NCBI Taxonomy" id="874455"/>
    <lineage>
        <taxon>Eukaryota</taxon>
        <taxon>Metazoa</taxon>
        <taxon>Ecdysozoa</taxon>
        <taxon>Arthropoda</taxon>
        <taxon>Hexapoda</taxon>
        <taxon>Insecta</taxon>
        <taxon>Pterygota</taxon>
        <taxon>Neoptera</taxon>
        <taxon>Endopterygota</taxon>
        <taxon>Lepidoptera</taxon>
        <taxon>Glossata</taxon>
        <taxon>Ditrysia</taxon>
        <taxon>Noctuoidea</taxon>
        <taxon>Erebidae</taxon>
        <taxon>Arctiinae</taxon>
        <taxon>Arctia</taxon>
    </lineage>
</organism>
<protein>
    <submittedName>
        <fullName evidence="2">Uncharacterized protein</fullName>
    </submittedName>
</protein>
<accession>A0A8S1AZX1</accession>
<keyword evidence="3" id="KW-1185">Reference proteome</keyword>
<dbReference type="Proteomes" id="UP000494106">
    <property type="component" value="Unassembled WGS sequence"/>
</dbReference>
<gene>
    <name evidence="2" type="ORF">APLA_LOCUS14566</name>
    <name evidence="1" type="ORF">APLA_LOCUS2278</name>
</gene>
<dbReference type="SUPFAM" id="SSF47565">
    <property type="entry name" value="Insect pheromone/odorant-binding proteins"/>
    <property type="match status" value="1"/>
</dbReference>
<evidence type="ECO:0000313" key="1">
    <source>
        <dbReference type="EMBL" id="CAB3225524.1"/>
    </source>
</evidence>
<dbReference type="InterPro" id="IPR006170">
    <property type="entry name" value="PBP/GOBP"/>
</dbReference>
<dbReference type="InterPro" id="IPR036728">
    <property type="entry name" value="PBP_GOBP_sf"/>
</dbReference>
<dbReference type="AlphaFoldDB" id="A0A8S1AZX1"/>
<name>A0A8S1AZX1_ARCPL</name>
<evidence type="ECO:0000313" key="4">
    <source>
        <dbReference type="Proteomes" id="UP000494256"/>
    </source>
</evidence>
<proteinExistence type="predicted"/>
<dbReference type="GO" id="GO:0005549">
    <property type="term" value="F:odorant binding"/>
    <property type="evidence" value="ECO:0007669"/>
    <property type="project" value="InterPro"/>
</dbReference>
<comment type="caution">
    <text evidence="2">The sequence shown here is derived from an EMBL/GenBank/DDBJ whole genome shotgun (WGS) entry which is preliminary data.</text>
</comment>
<dbReference type="Gene3D" id="1.10.238.20">
    <property type="entry name" value="Pheromone/general odorant binding protein domain"/>
    <property type="match status" value="1"/>
</dbReference>
<dbReference type="EMBL" id="CADEBC010000564">
    <property type="protein sequence ID" value="CAB3254537.1"/>
    <property type="molecule type" value="Genomic_DNA"/>
</dbReference>
<dbReference type="Pfam" id="PF01395">
    <property type="entry name" value="PBP_GOBP"/>
    <property type="match status" value="1"/>
</dbReference>
<dbReference type="Proteomes" id="UP000494256">
    <property type="component" value="Unassembled WGS sequence"/>
</dbReference>
<dbReference type="OrthoDB" id="6595846at2759"/>
<evidence type="ECO:0000313" key="3">
    <source>
        <dbReference type="Proteomes" id="UP000494106"/>
    </source>
</evidence>
<dbReference type="EMBL" id="CADEBD010000226">
    <property type="protein sequence ID" value="CAB3225524.1"/>
    <property type="molecule type" value="Genomic_DNA"/>
</dbReference>
<evidence type="ECO:0000313" key="2">
    <source>
        <dbReference type="EMBL" id="CAB3254537.1"/>
    </source>
</evidence>
<sequence>MYAYRYIITFYIGYVVHNVVGELDGTENRFSNLIRRSLVATAHSCMNHVNATVHDLEKLREDPPYPETSACIIKCLLEKIGVVKSNKYSKIGFMTAVTPLVFTNKKKLEHMKAVSENCDREVNHKHETPCQLGNEITTCIFNYAPELHLKA</sequence>